<dbReference type="OrthoDB" id="9769143at2"/>
<name>A0A1G8LBJ5_9GAMM</name>
<dbReference type="AlphaFoldDB" id="A0A1G8LBJ5"/>
<evidence type="ECO:0000313" key="2">
    <source>
        <dbReference type="EMBL" id="SDI53015.1"/>
    </source>
</evidence>
<gene>
    <name evidence="2" type="ORF">SAMN04488540_10214</name>
</gene>
<dbReference type="Proteomes" id="UP000199527">
    <property type="component" value="Unassembled WGS sequence"/>
</dbReference>
<feature type="signal peptide" evidence="1">
    <location>
        <begin position="1"/>
        <end position="23"/>
    </location>
</feature>
<evidence type="ECO:0008006" key="4">
    <source>
        <dbReference type="Google" id="ProtNLM"/>
    </source>
</evidence>
<organism evidence="2 3">
    <name type="scientific">Ferrimonas sediminum</name>
    <dbReference type="NCBI Taxonomy" id="718193"/>
    <lineage>
        <taxon>Bacteria</taxon>
        <taxon>Pseudomonadati</taxon>
        <taxon>Pseudomonadota</taxon>
        <taxon>Gammaproteobacteria</taxon>
        <taxon>Alteromonadales</taxon>
        <taxon>Ferrimonadaceae</taxon>
        <taxon>Ferrimonas</taxon>
    </lineage>
</organism>
<sequence length="430" mass="48427">MIRGLHHWMPILLTLFAAAPVHANDPEWEDDWGEEWGEEATSPWQPLSGFVEAGFGRRLQTDEAGLGSTTLSQLTARMESGYQGEQFQASVRLDAGYDDVVDGWLMDVRELSVSTAIGDNTQLKAGRQVLTWGTGDYLFLNDLFPKDWQAFFSGQEDEYLKAPVNAIKTSWYGSRLNADLVYMPRFEADNSINGERFSYYDPINGGKVAPGYSPNEPSDDAAAARLFWSSGQMEYALYGYWGYSGQPKAISLGSGSPSPQYARLNAYGASLRTTVGSGLFNVETAYHQSLEATSPAHIAPPDQVLLLLGYESELVTNLTGSMQYYLEHTRNYGDYLASQPDPDKAVDQNRHLLTLRLGYRAWQDKLQLSLFTFYSPSDRDFYLKPQASYRVDDRWLLSAGLNLMNGRDNHTFFGQLDDNSNAWLRLRYHY</sequence>
<evidence type="ECO:0000256" key="1">
    <source>
        <dbReference type="SAM" id="SignalP"/>
    </source>
</evidence>
<keyword evidence="3" id="KW-1185">Reference proteome</keyword>
<accession>A0A1G8LBJ5</accession>
<reference evidence="3" key="1">
    <citation type="submission" date="2016-10" db="EMBL/GenBank/DDBJ databases">
        <authorList>
            <person name="Varghese N."/>
            <person name="Submissions S."/>
        </authorList>
    </citation>
    <scope>NUCLEOTIDE SEQUENCE [LARGE SCALE GENOMIC DNA]</scope>
    <source>
        <strain evidence="3">DSM 23317</strain>
    </source>
</reference>
<proteinExistence type="predicted"/>
<keyword evidence="1" id="KW-0732">Signal</keyword>
<feature type="chain" id="PRO_5011666941" description="Porin" evidence="1">
    <location>
        <begin position="24"/>
        <end position="430"/>
    </location>
</feature>
<dbReference type="EMBL" id="FNEM01000002">
    <property type="protein sequence ID" value="SDI53015.1"/>
    <property type="molecule type" value="Genomic_DNA"/>
</dbReference>
<protein>
    <recommendedName>
        <fullName evidence="4">Porin</fullName>
    </recommendedName>
</protein>
<dbReference type="RefSeq" id="WP_090361431.1">
    <property type="nucleotide sequence ID" value="NZ_FNEM01000002.1"/>
</dbReference>
<evidence type="ECO:0000313" key="3">
    <source>
        <dbReference type="Proteomes" id="UP000199527"/>
    </source>
</evidence>